<proteinExistence type="predicted"/>
<gene>
    <name evidence="2" type="primary">hpnD</name>
    <name evidence="2" type="ORF">ACELLULO517_07185</name>
</gene>
<dbReference type="NCBIfam" id="TIGR03465">
    <property type="entry name" value="HpnD"/>
    <property type="match status" value="1"/>
</dbReference>
<dbReference type="InterPro" id="IPR008949">
    <property type="entry name" value="Isoprenoid_synthase_dom_sf"/>
</dbReference>
<evidence type="ECO:0000313" key="3">
    <source>
        <dbReference type="Proteomes" id="UP000721844"/>
    </source>
</evidence>
<dbReference type="SUPFAM" id="SSF48576">
    <property type="entry name" value="Terpenoid synthases"/>
    <property type="match status" value="1"/>
</dbReference>
<dbReference type="SFLD" id="SFLDG01018">
    <property type="entry name" value="Squalene/Phytoene_Synthase_Lik"/>
    <property type="match status" value="1"/>
</dbReference>
<dbReference type="Proteomes" id="UP000721844">
    <property type="component" value="Unassembled WGS sequence"/>
</dbReference>
<evidence type="ECO:0000256" key="1">
    <source>
        <dbReference type="ARBA" id="ARBA00022679"/>
    </source>
</evidence>
<comment type="caution">
    <text evidence="2">The sequence shown here is derived from an EMBL/GenBank/DDBJ whole genome shotgun (WGS) entry which is preliminary data.</text>
</comment>
<dbReference type="AlphaFoldDB" id="A0A963YZE2"/>
<name>A0A963YZE2_9PROT</name>
<keyword evidence="3" id="KW-1185">Reference proteome</keyword>
<dbReference type="InterPro" id="IPR019845">
    <property type="entry name" value="Squalene/phytoene_synthase_CS"/>
</dbReference>
<dbReference type="InterPro" id="IPR044843">
    <property type="entry name" value="Trans_IPPS_bact-type"/>
</dbReference>
<dbReference type="Gene3D" id="1.10.600.10">
    <property type="entry name" value="Farnesyl Diphosphate Synthase"/>
    <property type="match status" value="1"/>
</dbReference>
<dbReference type="InterPro" id="IPR033904">
    <property type="entry name" value="Trans_IPPS_HH"/>
</dbReference>
<dbReference type="SFLD" id="SFLDS00005">
    <property type="entry name" value="Isoprenoid_Synthase_Type_I"/>
    <property type="match status" value="1"/>
</dbReference>
<dbReference type="GO" id="GO:0051996">
    <property type="term" value="F:squalene synthase [NAD(P)H] activity"/>
    <property type="evidence" value="ECO:0007669"/>
    <property type="project" value="InterPro"/>
</dbReference>
<reference evidence="2 3" key="1">
    <citation type="journal article" date="2021" name="Microorganisms">
        <title>Acidisoma silvae sp. nov. and Acidisomacellulosilytica sp. nov., Two Acidophilic Bacteria Isolated from Decaying Wood, Hydrolyzing Cellulose and Producing Poly-3-hydroxybutyrate.</title>
        <authorList>
            <person name="Mieszkin S."/>
            <person name="Pouder E."/>
            <person name="Uroz S."/>
            <person name="Simon-Colin C."/>
            <person name="Alain K."/>
        </authorList>
    </citation>
    <scope>NUCLEOTIDE SEQUENCE [LARGE SCALE GENOMIC DNA]</scope>
    <source>
        <strain evidence="2 3">HW T5.17</strain>
    </source>
</reference>
<dbReference type="EMBL" id="JAESVA010000002">
    <property type="protein sequence ID" value="MCB8880012.1"/>
    <property type="molecule type" value="Genomic_DNA"/>
</dbReference>
<sequence>MSLAKLPVPPLGAQPADLEEIETLVRRSGSSFYWGMRMLPPDRRAAVYSVYAFCRVVDDIADEPGALVAKREMLDGWRDRVNALLEGRTDSALTRMMLLSTRAFDLRAIDFLAVIDGMQMDAEREIVAPAMAVLDLYCDRVASAVGRLSVRAFGDSSPAADRVAYCLGRALQLTNILRDVGEDAERSRLYLPREWLAEESVPPNPQVALKSPGLPRVCQRVAALARDHYAGAEEAMALCNQKAIKPARLMAAPYKALLTQMERTNFLRPAERVSLPKWKKLAFAVRMLTA</sequence>
<accession>A0A963YZE2</accession>
<dbReference type="Pfam" id="PF00494">
    <property type="entry name" value="SQS_PSY"/>
    <property type="match status" value="1"/>
</dbReference>
<dbReference type="EC" id="2.5.1.103" evidence="2"/>
<evidence type="ECO:0000313" key="2">
    <source>
        <dbReference type="EMBL" id="MCB8880012.1"/>
    </source>
</evidence>
<dbReference type="GO" id="GO:0004311">
    <property type="term" value="F:geranylgeranyl diphosphate synthase activity"/>
    <property type="evidence" value="ECO:0007669"/>
    <property type="project" value="InterPro"/>
</dbReference>
<dbReference type="PROSITE" id="PS01045">
    <property type="entry name" value="SQUALEN_PHYTOEN_SYN_2"/>
    <property type="match status" value="1"/>
</dbReference>
<dbReference type="RefSeq" id="WP_227306622.1">
    <property type="nucleotide sequence ID" value="NZ_JAESVA010000002.1"/>
</dbReference>
<dbReference type="GO" id="GO:0016117">
    <property type="term" value="P:carotenoid biosynthetic process"/>
    <property type="evidence" value="ECO:0007669"/>
    <property type="project" value="InterPro"/>
</dbReference>
<dbReference type="InterPro" id="IPR017828">
    <property type="entry name" value="SQ_synth_HpnD-like"/>
</dbReference>
<dbReference type="SFLD" id="SFLDG01212">
    <property type="entry name" value="Phytoene_synthase_like"/>
    <property type="match status" value="1"/>
</dbReference>
<keyword evidence="1 2" id="KW-0808">Transferase</keyword>
<dbReference type="PANTHER" id="PTHR31480">
    <property type="entry name" value="BIFUNCTIONAL LYCOPENE CYCLASE/PHYTOENE SYNTHASE"/>
    <property type="match status" value="1"/>
</dbReference>
<organism evidence="2 3">
    <name type="scientific">Acidisoma cellulosilyticum</name>
    <dbReference type="NCBI Taxonomy" id="2802395"/>
    <lineage>
        <taxon>Bacteria</taxon>
        <taxon>Pseudomonadati</taxon>
        <taxon>Pseudomonadota</taxon>
        <taxon>Alphaproteobacteria</taxon>
        <taxon>Acetobacterales</taxon>
        <taxon>Acidocellaceae</taxon>
        <taxon>Acidisoma</taxon>
    </lineage>
</organism>
<dbReference type="InterPro" id="IPR002060">
    <property type="entry name" value="Squ/phyt_synthse"/>
</dbReference>
<protein>
    <submittedName>
        <fullName evidence="2">Presqualene diphosphate synthase HpnD</fullName>
        <ecNumber evidence="2">2.5.1.103</ecNumber>
    </submittedName>
</protein>
<dbReference type="CDD" id="cd00683">
    <property type="entry name" value="Trans_IPPS_HH"/>
    <property type="match status" value="1"/>
</dbReference>